<name>A0A9X2WQG2_9GAMM</name>
<organism evidence="3 4">
    <name type="scientific">Shewanella holmiensis</name>
    <dbReference type="NCBI Taxonomy" id="2952222"/>
    <lineage>
        <taxon>Bacteria</taxon>
        <taxon>Pseudomonadati</taxon>
        <taxon>Pseudomonadota</taxon>
        <taxon>Gammaproteobacteria</taxon>
        <taxon>Alteromonadales</taxon>
        <taxon>Shewanellaceae</taxon>
        <taxon>Shewanella</taxon>
    </lineage>
</organism>
<sequence>MKAFQICFALAGLTVGSLSQTVIADVSHIGIETMGFEAGELPKLNVNVVSDHNDVSLLTFYIRQKYKNTVVLEKLLVDDHRQNTFVLRGEEKIIDPNSSLIVSEYRDGKWQQYSPISLFNNDMNKISASTQVNKPVAIKTMKSSDAYKQRYQAVAKDSLAKPEYSYGRSTTTAPTSTKSTVSSAPATSGCMIDKTSADTLWTVASNHAKSWGTNVFGAMVAIYQTNPNAFINHNIKKLKSDSQLTCPSDETLAQFTSPNQDKKTFDALVKTGIPQPNSEYESSVEIALKEDEAQLIVKNEVVQAINDEFTRP</sequence>
<feature type="non-terminal residue" evidence="3">
    <location>
        <position position="312"/>
    </location>
</feature>
<evidence type="ECO:0000313" key="4">
    <source>
        <dbReference type="Proteomes" id="UP001155546"/>
    </source>
</evidence>
<feature type="region of interest" description="Disordered" evidence="1">
    <location>
        <begin position="165"/>
        <end position="185"/>
    </location>
</feature>
<protein>
    <submittedName>
        <fullName evidence="3">Uncharacterized protein</fullName>
    </submittedName>
</protein>
<gene>
    <name evidence="3" type="ORF">NE535_18275</name>
</gene>
<evidence type="ECO:0000313" key="3">
    <source>
        <dbReference type="EMBL" id="MCT7943704.1"/>
    </source>
</evidence>
<dbReference type="Proteomes" id="UP001155546">
    <property type="component" value="Unassembled WGS sequence"/>
</dbReference>
<dbReference type="NCBIfam" id="TIGR03505">
    <property type="entry name" value="FimV_core"/>
    <property type="match status" value="1"/>
</dbReference>
<comment type="caution">
    <text evidence="3">The sequence shown here is derived from an EMBL/GenBank/DDBJ whole genome shotgun (WGS) entry which is preliminary data.</text>
</comment>
<evidence type="ECO:0000256" key="2">
    <source>
        <dbReference type="SAM" id="SignalP"/>
    </source>
</evidence>
<keyword evidence="2" id="KW-0732">Signal</keyword>
<dbReference type="AlphaFoldDB" id="A0A9X2WQG2"/>
<keyword evidence="4" id="KW-1185">Reference proteome</keyword>
<evidence type="ECO:0000256" key="1">
    <source>
        <dbReference type="SAM" id="MobiDB-lite"/>
    </source>
</evidence>
<reference evidence="3" key="1">
    <citation type="journal article" date="2023" name="Int. J. Syst. Evol. Microbiol.">
        <title>&lt;i&gt;Shewanella septentrionalis&lt;/i&gt; sp. nov. and &lt;i&gt;Shewanella holmiensis&lt;/i&gt; sp. nov., isolated from Baltic Sea water and sediments.</title>
        <authorList>
            <person name="Martin-Rodriguez A.J."/>
            <person name="Thorell K."/>
            <person name="Joffre E."/>
            <person name="Jensie-Markopoulos S."/>
            <person name="Moore E.R.B."/>
            <person name="Sjoling A."/>
        </authorList>
    </citation>
    <scope>NUCLEOTIDE SEQUENCE</scope>
    <source>
        <strain evidence="3">SP1S2-7</strain>
    </source>
</reference>
<proteinExistence type="predicted"/>
<accession>A0A9X2WQG2</accession>
<dbReference type="InterPro" id="IPR020012">
    <property type="entry name" value="LysM_FimV"/>
</dbReference>
<feature type="signal peptide" evidence="2">
    <location>
        <begin position="1"/>
        <end position="24"/>
    </location>
</feature>
<feature type="compositionally biased region" description="Low complexity" evidence="1">
    <location>
        <begin position="169"/>
        <end position="185"/>
    </location>
</feature>
<dbReference type="EMBL" id="JAMTCD010000044">
    <property type="protein sequence ID" value="MCT7943704.1"/>
    <property type="molecule type" value="Genomic_DNA"/>
</dbReference>
<dbReference type="RefSeq" id="WP_280925491.1">
    <property type="nucleotide sequence ID" value="NZ_JAMTCD010000044.1"/>
</dbReference>
<feature type="chain" id="PRO_5040986796" evidence="2">
    <location>
        <begin position="25"/>
        <end position="312"/>
    </location>
</feature>